<protein>
    <recommendedName>
        <fullName evidence="4">DUF3619 family protein</fullName>
    </recommendedName>
</protein>
<comment type="caution">
    <text evidence="2">The sequence shown here is derived from an EMBL/GenBank/DDBJ whole genome shotgun (WGS) entry which is preliminary data.</text>
</comment>
<evidence type="ECO:0000313" key="3">
    <source>
        <dbReference type="Proteomes" id="UP000244060"/>
    </source>
</evidence>
<dbReference type="EMBL" id="QAOT01000006">
    <property type="protein sequence ID" value="PTR18893.1"/>
    <property type="molecule type" value="Genomic_DNA"/>
</dbReference>
<keyword evidence="1" id="KW-0812">Transmembrane</keyword>
<sequence>MDQNLADFRRRIARIEAAHARGFGFEAQGTLGRSHYVKPRRRRPRLIGPLLVVILCGLGLKGALLWQIGAGPYEARVARLAAGEGFDRIGSALLRPDPGSRFVAKSLEEFLASR</sequence>
<keyword evidence="1" id="KW-0472">Membrane</keyword>
<keyword evidence="1" id="KW-1133">Transmembrane helix</keyword>
<proteinExistence type="predicted"/>
<dbReference type="AlphaFoldDB" id="A0A2T5K904"/>
<dbReference type="OrthoDB" id="7866534at2"/>
<organism evidence="2 3">
    <name type="scientific">Cereibacter azotoformans</name>
    <dbReference type="NCBI Taxonomy" id="43057"/>
    <lineage>
        <taxon>Bacteria</taxon>
        <taxon>Pseudomonadati</taxon>
        <taxon>Pseudomonadota</taxon>
        <taxon>Alphaproteobacteria</taxon>
        <taxon>Rhodobacterales</taxon>
        <taxon>Paracoccaceae</taxon>
        <taxon>Cereibacter</taxon>
    </lineage>
</organism>
<evidence type="ECO:0008006" key="4">
    <source>
        <dbReference type="Google" id="ProtNLM"/>
    </source>
</evidence>
<evidence type="ECO:0000313" key="2">
    <source>
        <dbReference type="EMBL" id="PTR18893.1"/>
    </source>
</evidence>
<accession>A0A2T5K904</accession>
<reference evidence="2 3" key="1">
    <citation type="submission" date="2018-04" db="EMBL/GenBank/DDBJ databases">
        <title>Genomic Encyclopedia of Type Strains, Phase III (KMG-III): the genomes of soil and plant-associated and newly described type strains.</title>
        <authorList>
            <person name="Whitman W."/>
        </authorList>
    </citation>
    <scope>NUCLEOTIDE SEQUENCE [LARGE SCALE GENOMIC DNA]</scope>
    <source>
        <strain evidence="2 3">KA25</strain>
    </source>
</reference>
<name>A0A2T5K904_9RHOB</name>
<dbReference type="RefSeq" id="WP_011908266.1">
    <property type="nucleotide sequence ID" value="NZ_CP089965.1"/>
</dbReference>
<keyword evidence="3" id="KW-1185">Reference proteome</keyword>
<evidence type="ECO:0000256" key="1">
    <source>
        <dbReference type="SAM" id="Phobius"/>
    </source>
</evidence>
<gene>
    <name evidence="2" type="ORF">C8J28_10641</name>
</gene>
<dbReference type="Proteomes" id="UP000244060">
    <property type="component" value="Unassembled WGS sequence"/>
</dbReference>
<feature type="transmembrane region" description="Helical" evidence="1">
    <location>
        <begin position="46"/>
        <end position="66"/>
    </location>
</feature>